<accession>A0ACB8VSK6</accession>
<organism evidence="1 2">
    <name type="scientific">Scortum barcoo</name>
    <name type="common">barcoo grunter</name>
    <dbReference type="NCBI Taxonomy" id="214431"/>
    <lineage>
        <taxon>Eukaryota</taxon>
        <taxon>Metazoa</taxon>
        <taxon>Chordata</taxon>
        <taxon>Craniata</taxon>
        <taxon>Vertebrata</taxon>
        <taxon>Euteleostomi</taxon>
        <taxon>Actinopterygii</taxon>
        <taxon>Neopterygii</taxon>
        <taxon>Teleostei</taxon>
        <taxon>Neoteleostei</taxon>
        <taxon>Acanthomorphata</taxon>
        <taxon>Eupercaria</taxon>
        <taxon>Centrarchiformes</taxon>
        <taxon>Terapontoidei</taxon>
        <taxon>Terapontidae</taxon>
        <taxon>Scortum</taxon>
    </lineage>
</organism>
<dbReference type="EMBL" id="CM041548">
    <property type="protein sequence ID" value="KAI3358501.1"/>
    <property type="molecule type" value="Genomic_DNA"/>
</dbReference>
<comment type="caution">
    <text evidence="1">The sequence shown here is derived from an EMBL/GenBank/DDBJ whole genome shotgun (WGS) entry which is preliminary data.</text>
</comment>
<keyword evidence="2" id="KW-1185">Reference proteome</keyword>
<proteinExistence type="predicted"/>
<protein>
    <submittedName>
        <fullName evidence="1">Uncharacterized protein</fullName>
    </submittedName>
</protein>
<evidence type="ECO:0000313" key="2">
    <source>
        <dbReference type="Proteomes" id="UP000831701"/>
    </source>
</evidence>
<dbReference type="Proteomes" id="UP000831701">
    <property type="component" value="Chromosome 18"/>
</dbReference>
<feature type="non-terminal residue" evidence="1">
    <location>
        <position position="1"/>
    </location>
</feature>
<name>A0ACB8VSK6_9TELE</name>
<reference evidence="1" key="1">
    <citation type="submission" date="2022-04" db="EMBL/GenBank/DDBJ databases">
        <title>Jade perch genome.</title>
        <authorList>
            <person name="Chao B."/>
        </authorList>
    </citation>
    <scope>NUCLEOTIDE SEQUENCE</scope>
    <source>
        <strain evidence="1">CB-2022</strain>
    </source>
</reference>
<evidence type="ECO:0000313" key="1">
    <source>
        <dbReference type="EMBL" id="KAI3358501.1"/>
    </source>
</evidence>
<gene>
    <name evidence="1" type="ORF">L3Q82_014919</name>
</gene>
<sequence>AYINPIAAARARGPAQNSGPTIQDYLSRPRPTWEELKEQLEKKKKGSRALADFEDKMNDKWRKELAKNREKLLGGSEKDKERDKKVTDKEKEEKKEKKEKKKKEKKKSNRHSSSSSSSSSSDSSSSSSSESEDEDEKKSVKKKRKRKKSSARRASDSSEEESDPESKKKKKRIKEDGDKDKDDKSRKRKRKAERSYKDSSSESSVDSEGEEVAEAKKKKRSSEEKEKITASCESSPLQMLRATLWVLVGVFVWGLASCYITCPDGNVCSDFSTCCRTKNGYSCCQYPSAVCCPDLAHCCPSGFRCNLVTQMCEKKNQPWMNTPMLKKEAAEKPHSPAVPLSPLQELDKNHVPDQQKSSLVFCDSYWACPDGTTCCRYPYGGWFCCPYSPGRCCWDGYHCCPLGLDCDYTYTHCVRQGLRYPFTPKQTPSSIPASLISVPKDKGSLKELLQEPEAAPIREKSFAVIPSFSAQMGQLAAKDPQASGPAVPTHWASVVQMGVTAASMDIAVTPPPSHAEFGNLRSPSGTQEQVKTPRTSKININWPDLQNEMTIK</sequence>